<dbReference type="EMBL" id="MK522038">
    <property type="protein sequence ID" value="QOR60451.1"/>
    <property type="molecule type" value="Genomic_DNA"/>
</dbReference>
<evidence type="ECO:0000313" key="1">
    <source>
        <dbReference type="EMBL" id="QOR60451.1"/>
    </source>
</evidence>
<organism evidence="1">
    <name type="scientific">Bathycoccus sp. RCC716 virus 2</name>
    <dbReference type="NCBI Taxonomy" id="2530039"/>
    <lineage>
        <taxon>Viruses</taxon>
        <taxon>Varidnaviria</taxon>
        <taxon>Bamfordvirae</taxon>
        <taxon>Nucleocytoviricota</taxon>
        <taxon>Megaviricetes</taxon>
        <taxon>Algavirales</taxon>
        <taxon>Phycodnaviridae</taxon>
        <taxon>Prasinovirus</taxon>
    </lineage>
</organism>
<protein>
    <recommendedName>
        <fullName evidence="2">Glutaredoxin domain-containing protein</fullName>
    </recommendedName>
</protein>
<evidence type="ECO:0008006" key="2">
    <source>
        <dbReference type="Google" id="ProtNLM"/>
    </source>
</evidence>
<accession>A0A7S6P262</accession>
<sequence>MSLLIYSPQCNHSLDIIDYISKNEQLKSIVSYHNINERGIPPQYKNKISRVPTMLTKNGKLLVGNEIKNWLSSLLPVKEVEMAGFGNCSMTTLDGEGNNELFGLDDYGMALQPAMTPELEEKINRSVSDAYNSTTKQT</sequence>
<reference evidence="1" key="1">
    <citation type="submission" date="2019-02" db="EMBL/GenBank/DDBJ databases">
        <authorList>
            <person name="Bachy C."/>
            <person name="Yung C.-M."/>
            <person name="Roux S."/>
            <person name="Sullivan M.B."/>
            <person name="Worden A.Z."/>
        </authorList>
    </citation>
    <scope>NUCLEOTIDE SEQUENCE</scope>
    <source>
        <strain evidence="1">BII-V2</strain>
    </source>
</reference>
<name>A0A7S6P262_9PHYC</name>
<proteinExistence type="predicted"/>